<accession>A0A5C6RWG5</accession>
<name>A0A5C6RWG5_9FLAO</name>
<dbReference type="Pfam" id="PF00903">
    <property type="entry name" value="Glyoxalase"/>
    <property type="match status" value="1"/>
</dbReference>
<dbReference type="SUPFAM" id="SSF54593">
    <property type="entry name" value="Glyoxalase/Bleomycin resistance protein/Dihydroxybiphenyl dioxygenase"/>
    <property type="match status" value="1"/>
</dbReference>
<keyword evidence="3" id="KW-1185">Reference proteome</keyword>
<gene>
    <name evidence="2" type="ORF">FRY74_05005</name>
</gene>
<organism evidence="2 3">
    <name type="scientific">Vicingus serpentipes</name>
    <dbReference type="NCBI Taxonomy" id="1926625"/>
    <lineage>
        <taxon>Bacteria</taxon>
        <taxon>Pseudomonadati</taxon>
        <taxon>Bacteroidota</taxon>
        <taxon>Flavobacteriia</taxon>
        <taxon>Flavobacteriales</taxon>
        <taxon>Vicingaceae</taxon>
        <taxon>Vicingus</taxon>
    </lineage>
</organism>
<dbReference type="AlphaFoldDB" id="A0A5C6RWG5"/>
<feature type="domain" description="VOC" evidence="1">
    <location>
        <begin position="2"/>
        <end position="128"/>
    </location>
</feature>
<dbReference type="OrthoDB" id="66829at2"/>
<evidence type="ECO:0000313" key="2">
    <source>
        <dbReference type="EMBL" id="TXB65930.1"/>
    </source>
</evidence>
<reference evidence="2 3" key="1">
    <citation type="submission" date="2019-08" db="EMBL/GenBank/DDBJ databases">
        <title>Genome of Vicingus serpentipes NCIMB 15042.</title>
        <authorList>
            <person name="Bowman J.P."/>
        </authorList>
    </citation>
    <scope>NUCLEOTIDE SEQUENCE [LARGE SCALE GENOMIC DNA]</scope>
    <source>
        <strain evidence="2 3">NCIMB 15042</strain>
    </source>
</reference>
<dbReference type="EMBL" id="VOOS01000002">
    <property type="protein sequence ID" value="TXB65930.1"/>
    <property type="molecule type" value="Genomic_DNA"/>
</dbReference>
<dbReference type="InterPro" id="IPR004360">
    <property type="entry name" value="Glyas_Fos-R_dOase_dom"/>
</dbReference>
<dbReference type="PROSITE" id="PS51819">
    <property type="entry name" value="VOC"/>
    <property type="match status" value="1"/>
</dbReference>
<proteinExistence type="predicted"/>
<protein>
    <recommendedName>
        <fullName evidence="1">VOC domain-containing protein</fullName>
    </recommendedName>
</protein>
<dbReference type="RefSeq" id="WP_147099239.1">
    <property type="nucleotide sequence ID" value="NZ_VOOS01000002.1"/>
</dbReference>
<sequence>MSLNSLTPNLMVNDVEETLEYYTDLLGFTLLRTVPETGKLDWAMVKRNDVLLMFQSTKSLTNSVPKLKSQKPGGGLTFYIKVDRITELHEELYNNEVEIISDLESTFYDTIEFSIVDVNGYVLTFSEEK</sequence>
<evidence type="ECO:0000313" key="3">
    <source>
        <dbReference type="Proteomes" id="UP000321721"/>
    </source>
</evidence>
<dbReference type="InterPro" id="IPR037523">
    <property type="entry name" value="VOC_core"/>
</dbReference>
<dbReference type="InterPro" id="IPR029068">
    <property type="entry name" value="Glyas_Bleomycin-R_OHBP_Dase"/>
</dbReference>
<dbReference type="Proteomes" id="UP000321721">
    <property type="component" value="Unassembled WGS sequence"/>
</dbReference>
<comment type="caution">
    <text evidence="2">The sequence shown here is derived from an EMBL/GenBank/DDBJ whole genome shotgun (WGS) entry which is preliminary data.</text>
</comment>
<evidence type="ECO:0000259" key="1">
    <source>
        <dbReference type="PROSITE" id="PS51819"/>
    </source>
</evidence>
<dbReference type="Gene3D" id="3.10.180.10">
    <property type="entry name" value="2,3-Dihydroxybiphenyl 1,2-Dioxygenase, domain 1"/>
    <property type="match status" value="1"/>
</dbReference>